<dbReference type="GO" id="GO:0003723">
    <property type="term" value="F:RNA binding"/>
    <property type="evidence" value="ECO:0007669"/>
    <property type="project" value="UniProtKB-KW"/>
</dbReference>
<dbReference type="AlphaFoldDB" id="T0Z1V0"/>
<evidence type="ECO:0000256" key="1">
    <source>
        <dbReference type="ARBA" id="ARBA00022884"/>
    </source>
</evidence>
<protein>
    <submittedName>
        <fullName evidence="3">NusB/RsmB/TIM44 domain protein</fullName>
    </submittedName>
</protein>
<gene>
    <name evidence="3" type="ORF">B1A_16954</name>
</gene>
<dbReference type="InterPro" id="IPR006027">
    <property type="entry name" value="NusB_RsmB_TIM44"/>
</dbReference>
<dbReference type="EMBL" id="AUZX01012462">
    <property type="protein sequence ID" value="EQD39228.1"/>
    <property type="molecule type" value="Genomic_DNA"/>
</dbReference>
<proteinExistence type="predicted"/>
<dbReference type="GO" id="GO:0006355">
    <property type="term" value="P:regulation of DNA-templated transcription"/>
    <property type="evidence" value="ECO:0007669"/>
    <property type="project" value="InterPro"/>
</dbReference>
<dbReference type="Pfam" id="PF01029">
    <property type="entry name" value="NusB"/>
    <property type="match status" value="1"/>
</dbReference>
<evidence type="ECO:0000259" key="2">
    <source>
        <dbReference type="Pfam" id="PF01029"/>
    </source>
</evidence>
<dbReference type="SUPFAM" id="SSF48013">
    <property type="entry name" value="NusB-like"/>
    <property type="match status" value="1"/>
</dbReference>
<feature type="non-terminal residue" evidence="3">
    <location>
        <position position="139"/>
    </location>
</feature>
<dbReference type="InterPro" id="IPR035926">
    <property type="entry name" value="NusB-like_sf"/>
</dbReference>
<evidence type="ECO:0000313" key="3">
    <source>
        <dbReference type="EMBL" id="EQD39228.1"/>
    </source>
</evidence>
<sequence length="139" mass="14431">MPATFPPDPTRDSALLLLTETLDRRRTLDAALNSLPGGLPGAAGRDRAAAHRLAAAVLRRLGTLDAVLEPHLRRAPPVTVRHVLRLGAAALLLLATPPHAAVSTAVALTRRAGFGPFAGLVNAVLRRIAADGPGVLESL</sequence>
<name>T0Z1V0_9ZZZZ</name>
<accession>T0Z1V0</accession>
<feature type="domain" description="NusB/RsmB/TIM44" evidence="2">
    <location>
        <begin position="10"/>
        <end position="129"/>
    </location>
</feature>
<organism evidence="3">
    <name type="scientific">mine drainage metagenome</name>
    <dbReference type="NCBI Taxonomy" id="410659"/>
    <lineage>
        <taxon>unclassified sequences</taxon>
        <taxon>metagenomes</taxon>
        <taxon>ecological metagenomes</taxon>
    </lineage>
</organism>
<comment type="caution">
    <text evidence="3">The sequence shown here is derived from an EMBL/GenBank/DDBJ whole genome shotgun (WGS) entry which is preliminary data.</text>
</comment>
<reference evidence="3" key="1">
    <citation type="submission" date="2013-08" db="EMBL/GenBank/DDBJ databases">
        <authorList>
            <person name="Mendez C."/>
            <person name="Richter M."/>
            <person name="Ferrer M."/>
            <person name="Sanchez J."/>
        </authorList>
    </citation>
    <scope>NUCLEOTIDE SEQUENCE</scope>
</reference>
<reference evidence="3" key="2">
    <citation type="journal article" date="2014" name="ISME J.">
        <title>Microbial stratification in low pH oxic and suboxic macroscopic growths along an acid mine drainage.</title>
        <authorList>
            <person name="Mendez-Garcia C."/>
            <person name="Mesa V."/>
            <person name="Sprenger R.R."/>
            <person name="Richter M."/>
            <person name="Diez M.S."/>
            <person name="Solano J."/>
            <person name="Bargiela R."/>
            <person name="Golyshina O.V."/>
            <person name="Manteca A."/>
            <person name="Ramos J.L."/>
            <person name="Gallego J.R."/>
            <person name="Llorente I."/>
            <person name="Martins Dos Santos V.A."/>
            <person name="Jensen O.N."/>
            <person name="Pelaez A.I."/>
            <person name="Sanchez J."/>
            <person name="Ferrer M."/>
        </authorList>
    </citation>
    <scope>NUCLEOTIDE SEQUENCE</scope>
</reference>
<dbReference type="Gene3D" id="1.10.940.10">
    <property type="entry name" value="NusB-like"/>
    <property type="match status" value="1"/>
</dbReference>
<keyword evidence="1" id="KW-0694">RNA-binding</keyword>